<name>A0A7R8VG75_TIMDO</name>
<dbReference type="AlphaFoldDB" id="A0A7R8VG75"/>
<dbReference type="EMBL" id="OA565897">
    <property type="protein sequence ID" value="CAD7197907.1"/>
    <property type="molecule type" value="Genomic_DNA"/>
</dbReference>
<sequence length="361" mass="39544">MYKVSCELSVSTKEAMGLLYIAALVSFIAAQGSCSLEPAHSSSSVEAPTKFANWSPAHPARYSSGHRGQVVACAPLAILLVAAASWPLQSSARCPIYHKHSRWSQFKVPEATHNMRFEIVDTHIAHEEYLEKYKETFEDKVTFKINGEKYTGSCCLDHQPLHSTSSQNTHSKTQDEQSLSYACLVTYAIQSRWCTSNAPVIDYGGVGDPGVAGYYQRVAPELTPSDSIRLHSGQGLLTWSATVEKVQLETRLVTEKEIERGEQVSANHVLLLQRRSERSSRGVSACAERANRGGQYEAKFPNTFGRHASSSRTLQFICLGRGTTDRAGSEPLSSSRLNVDSAVVCMASRDHDGTGQQGLGR</sequence>
<reference evidence="1" key="1">
    <citation type="submission" date="2020-11" db="EMBL/GenBank/DDBJ databases">
        <authorList>
            <person name="Tran Van P."/>
        </authorList>
    </citation>
    <scope>NUCLEOTIDE SEQUENCE</scope>
</reference>
<protein>
    <submittedName>
        <fullName evidence="1">Uncharacterized protein</fullName>
    </submittedName>
</protein>
<evidence type="ECO:0000313" key="1">
    <source>
        <dbReference type="EMBL" id="CAD7197907.1"/>
    </source>
</evidence>
<gene>
    <name evidence="1" type="ORF">TDIB3V08_LOCUS4200</name>
</gene>
<accession>A0A7R8VG75</accession>
<organism evidence="1">
    <name type="scientific">Timema douglasi</name>
    <name type="common">Walking stick</name>
    <dbReference type="NCBI Taxonomy" id="61478"/>
    <lineage>
        <taxon>Eukaryota</taxon>
        <taxon>Metazoa</taxon>
        <taxon>Ecdysozoa</taxon>
        <taxon>Arthropoda</taxon>
        <taxon>Hexapoda</taxon>
        <taxon>Insecta</taxon>
        <taxon>Pterygota</taxon>
        <taxon>Neoptera</taxon>
        <taxon>Polyneoptera</taxon>
        <taxon>Phasmatodea</taxon>
        <taxon>Timematodea</taxon>
        <taxon>Timematoidea</taxon>
        <taxon>Timematidae</taxon>
        <taxon>Timema</taxon>
    </lineage>
</organism>
<proteinExistence type="predicted"/>